<feature type="compositionally biased region" description="Acidic residues" evidence="1">
    <location>
        <begin position="171"/>
        <end position="187"/>
    </location>
</feature>
<dbReference type="Proteomes" id="UP001066276">
    <property type="component" value="Chromosome 7"/>
</dbReference>
<feature type="region of interest" description="Disordered" evidence="1">
    <location>
        <begin position="383"/>
        <end position="433"/>
    </location>
</feature>
<dbReference type="AlphaFoldDB" id="A0AAV7PDI0"/>
<evidence type="ECO:0000256" key="1">
    <source>
        <dbReference type="SAM" id="MobiDB-lite"/>
    </source>
</evidence>
<reference evidence="2" key="1">
    <citation type="journal article" date="2022" name="bioRxiv">
        <title>Sequencing and chromosome-scale assembly of the giantPleurodeles waltlgenome.</title>
        <authorList>
            <person name="Brown T."/>
            <person name="Elewa A."/>
            <person name="Iarovenko S."/>
            <person name="Subramanian E."/>
            <person name="Araus A.J."/>
            <person name="Petzold A."/>
            <person name="Susuki M."/>
            <person name="Suzuki K.-i.T."/>
            <person name="Hayashi T."/>
            <person name="Toyoda A."/>
            <person name="Oliveira C."/>
            <person name="Osipova E."/>
            <person name="Leigh N.D."/>
            <person name="Simon A."/>
            <person name="Yun M.H."/>
        </authorList>
    </citation>
    <scope>NUCLEOTIDE SEQUENCE</scope>
    <source>
        <strain evidence="2">20211129_DDA</strain>
        <tissue evidence="2">Liver</tissue>
    </source>
</reference>
<accession>A0AAV7PDI0</accession>
<feature type="region of interest" description="Disordered" evidence="1">
    <location>
        <begin position="133"/>
        <end position="192"/>
    </location>
</feature>
<dbReference type="EMBL" id="JANPWB010000011">
    <property type="protein sequence ID" value="KAJ1125297.1"/>
    <property type="molecule type" value="Genomic_DNA"/>
</dbReference>
<sequence>MESSPFNREAPFSLSAVSWEARLHREGRNTPFFQYLSFFLPICELSAWHPYYFLIVIYFTMSKQVADHSNDMDMDNLRADLNSFIQETVQQAVSSSMLQMSKKLELSFKKMSSQSSNVSETVKGKKRIFSKVQVKSGADESPQIAGPSPRKESKTVEKGPSPLNIVQLRDTDDDMEYDDGDDDDLQGSDDLWKGPLEKRLKVSLSDANPSQVNDFTVLDALGEPMFDPTLIHHPNSTEWFPSDHVAGYVSCHLRHSLDKATRNKLRSECPRPSLPFKITSTPVIDPNMVLFFSKFGKDPKKGVDHAWSVCQDRLLDLVGPLTRILDLAEDARVDLTSYLGFAQTASLGPASSAEILLQMVASVVKDHEYGSFTPLGASESAPELSTVTLDTSQSTSSHSSDSDQVQDDTKLSSKHKHKTRNFEDDNQTQRILSFDPETNIHPRSTEWVPCGEVEHYVQDRLHKGFDRDVRSILRSECPCPSLLGKVVETPELDLNIATFIKKFTKDPKKGLIRAWKGCQDKLLDISGTITKILELAVQAKESSSPLDPDMILEWAQRAICLLRNANCEMSTERPGASGAGRQAVDITRPQEAISKEDKVAPMPHLDSTPPDLEGVMAEASKAVTEVV</sequence>
<organism evidence="2 3">
    <name type="scientific">Pleurodeles waltl</name>
    <name type="common">Iberian ribbed newt</name>
    <dbReference type="NCBI Taxonomy" id="8319"/>
    <lineage>
        <taxon>Eukaryota</taxon>
        <taxon>Metazoa</taxon>
        <taxon>Chordata</taxon>
        <taxon>Craniata</taxon>
        <taxon>Vertebrata</taxon>
        <taxon>Euteleostomi</taxon>
        <taxon>Amphibia</taxon>
        <taxon>Batrachia</taxon>
        <taxon>Caudata</taxon>
        <taxon>Salamandroidea</taxon>
        <taxon>Salamandridae</taxon>
        <taxon>Pleurodelinae</taxon>
        <taxon>Pleurodeles</taxon>
    </lineage>
</organism>
<evidence type="ECO:0000313" key="2">
    <source>
        <dbReference type="EMBL" id="KAJ1125297.1"/>
    </source>
</evidence>
<feature type="compositionally biased region" description="Low complexity" evidence="1">
    <location>
        <begin position="390"/>
        <end position="403"/>
    </location>
</feature>
<keyword evidence="3" id="KW-1185">Reference proteome</keyword>
<name>A0AAV7PDI0_PLEWA</name>
<evidence type="ECO:0000313" key="3">
    <source>
        <dbReference type="Proteomes" id="UP001066276"/>
    </source>
</evidence>
<protein>
    <submittedName>
        <fullName evidence="2">Uncharacterized protein</fullName>
    </submittedName>
</protein>
<comment type="caution">
    <text evidence="2">The sequence shown here is derived from an EMBL/GenBank/DDBJ whole genome shotgun (WGS) entry which is preliminary data.</text>
</comment>
<gene>
    <name evidence="2" type="ORF">NDU88_003729</name>
</gene>
<proteinExistence type="predicted"/>